<feature type="domain" description="Transposase MuDR plant" evidence="2">
    <location>
        <begin position="223"/>
        <end position="288"/>
    </location>
</feature>
<comment type="caution">
    <text evidence="3">The sequence shown here is derived from an EMBL/GenBank/DDBJ whole genome shotgun (WGS) entry which is preliminary data.</text>
</comment>
<keyword evidence="4" id="KW-1185">Reference proteome</keyword>
<dbReference type="InterPro" id="IPR004332">
    <property type="entry name" value="Transposase_MuDR"/>
</dbReference>
<name>A0A9D3WDX7_9ROSI</name>
<reference evidence="3 4" key="1">
    <citation type="journal article" date="2021" name="Plant Biotechnol. J.">
        <title>Multi-omics assisted identification of the key and species-specific regulatory components of drought-tolerant mechanisms in Gossypium stocksii.</title>
        <authorList>
            <person name="Yu D."/>
            <person name="Ke L."/>
            <person name="Zhang D."/>
            <person name="Wu Y."/>
            <person name="Sun Y."/>
            <person name="Mei J."/>
            <person name="Sun J."/>
            <person name="Sun Y."/>
        </authorList>
    </citation>
    <scope>NUCLEOTIDE SEQUENCE [LARGE SCALE GENOMIC DNA]</scope>
    <source>
        <strain evidence="4">cv. E1</strain>
        <tissue evidence="3">Leaf</tissue>
    </source>
</reference>
<dbReference type="Pfam" id="PF03108">
    <property type="entry name" value="DBD_Tnp_Mut"/>
    <property type="match status" value="1"/>
</dbReference>
<dbReference type="Proteomes" id="UP000828251">
    <property type="component" value="Unassembled WGS sequence"/>
</dbReference>
<feature type="region of interest" description="Disordered" evidence="1">
    <location>
        <begin position="96"/>
        <end position="194"/>
    </location>
</feature>
<dbReference type="PANTHER" id="PTHR31973">
    <property type="entry name" value="POLYPROTEIN, PUTATIVE-RELATED"/>
    <property type="match status" value="1"/>
</dbReference>
<dbReference type="OrthoDB" id="1435097at2759"/>
<sequence length="471" mass="53539">MKVLSIKHQFFTSIDPVTYDSFDIKGAPGLEAMVQTHLEYTAPARHSVSGWQNTEAPVFGSSTEYTTPARHSVSGWDMHLSRLISDAGNTYWGRTSTSTGWQATSDWERYETSRKRDDVLSTTSTGEGTSYVAADGGSDDESNVDPPREPGPDGTEVALFFEPELVPTEPERGSDEEEDSRFKAYSPPTHMHNVDLSEDDALEFPDLPHRRRDRVSSSLDSGQLEVGNEFSNKDSFLSALKQHSIMNEVNYNVVKSKSNKFEAKCAVKDGTCSRKIMASLRKRIGLWEIKKVQRFTYMCWSVSQDHPKMDSSMLASLILPMVKEDPRTSVPALISHIRSQLRYTPSYRKAWIAKQKALEKMHSRWDASYNKVWQWCQVLERYVLGCITDLETAPVYYNDRLLLGCQVFKRLFWTFKQCRDAFLYCKPLVQIDGTFMYGKYTYRLLLVVVHDGSGRILPIVFAITLGQSADD</sequence>
<organism evidence="3 4">
    <name type="scientific">Gossypium stocksii</name>
    <dbReference type="NCBI Taxonomy" id="47602"/>
    <lineage>
        <taxon>Eukaryota</taxon>
        <taxon>Viridiplantae</taxon>
        <taxon>Streptophyta</taxon>
        <taxon>Embryophyta</taxon>
        <taxon>Tracheophyta</taxon>
        <taxon>Spermatophyta</taxon>
        <taxon>Magnoliopsida</taxon>
        <taxon>eudicotyledons</taxon>
        <taxon>Gunneridae</taxon>
        <taxon>Pentapetalae</taxon>
        <taxon>rosids</taxon>
        <taxon>malvids</taxon>
        <taxon>Malvales</taxon>
        <taxon>Malvaceae</taxon>
        <taxon>Malvoideae</taxon>
        <taxon>Gossypium</taxon>
    </lineage>
</organism>
<dbReference type="AlphaFoldDB" id="A0A9D3WDX7"/>
<dbReference type="EMBL" id="JAIQCV010000002">
    <property type="protein sequence ID" value="KAH1121867.1"/>
    <property type="molecule type" value="Genomic_DNA"/>
</dbReference>
<feature type="compositionally biased region" description="Basic and acidic residues" evidence="1">
    <location>
        <begin position="106"/>
        <end position="119"/>
    </location>
</feature>
<feature type="compositionally biased region" description="Polar residues" evidence="1">
    <location>
        <begin position="96"/>
        <end position="105"/>
    </location>
</feature>
<protein>
    <recommendedName>
        <fullName evidence="2">Transposase MuDR plant domain-containing protein</fullName>
    </recommendedName>
</protein>
<evidence type="ECO:0000259" key="2">
    <source>
        <dbReference type="Pfam" id="PF03108"/>
    </source>
</evidence>
<dbReference type="PANTHER" id="PTHR31973:SF195">
    <property type="entry name" value="MUDR FAMILY TRANSPOSASE"/>
    <property type="match status" value="1"/>
</dbReference>
<evidence type="ECO:0000313" key="4">
    <source>
        <dbReference type="Proteomes" id="UP000828251"/>
    </source>
</evidence>
<evidence type="ECO:0000313" key="3">
    <source>
        <dbReference type="EMBL" id="KAH1121867.1"/>
    </source>
</evidence>
<accession>A0A9D3WDX7</accession>
<proteinExistence type="predicted"/>
<gene>
    <name evidence="3" type="ORF">J1N35_005027</name>
</gene>
<evidence type="ECO:0000256" key="1">
    <source>
        <dbReference type="SAM" id="MobiDB-lite"/>
    </source>
</evidence>